<evidence type="ECO:0000313" key="9">
    <source>
        <dbReference type="Proteomes" id="UP000255523"/>
    </source>
</evidence>
<dbReference type="EMBL" id="UHFX01000003">
    <property type="protein sequence ID" value="SUO03864.1"/>
    <property type="molecule type" value="Genomic_DNA"/>
</dbReference>
<sequence>MDAVLDIFNSFIDFISSHISTTVLVYIAVAFLLLILIWIVSRMIRRRKAEKRLTELEVEINEIRNNQLAFKFNKASAFARVNDDVMERVKNLTTKYNTCQQSVSTIEDLFTDADHLLDSRRAKKAMRKMDEIESLIDDTKERIRIVNQSLDHILEKESEVRELASALKERFRSVKTVYQDNRSSFYGAAVLIDAKLEDIENQFTNFEEWMYASEFNKAKDECEKISKQVDTLSSVIAAYPDLYEKAKTVLPRAIEEVEHNVQTMEASGLDLSYLQPMNKVSGFKDHVQNALSLLDSGEVTKADTLLNETTDAVLVLQDNISQEQSAYEEIHGDLNAKLAILDRIEDELSEIKSLYANIKDRFGLEDWTQHFMLADKQCATLKEKKHLIETQLNQDDKTSVDLIHNYRAFVQEADEFEKQIQSMKKMLVGASSDESRAKKQLIKLQLILNEVRLNAAIRQLPSISGQFDDDIKEGERLIQRVRVVLDHSPLDVQTLNADLQDAIDFIYKLYNNANNLTGVAVMVENAIVFGNRFRSSHPEMDTELTKAELYFHNGEYTKALRIAIQAIENMHPGIYEKLIAKKDPAVMNQVQ</sequence>
<evidence type="ECO:0000256" key="1">
    <source>
        <dbReference type="ARBA" id="ARBA00004162"/>
    </source>
</evidence>
<dbReference type="GeneID" id="77461720"/>
<name>A0A380LIY8_9FIRM</name>
<dbReference type="RefSeq" id="WP_022789895.1">
    <property type="nucleotide sequence ID" value="NZ_CAUWMU010000008.1"/>
</dbReference>
<dbReference type="OrthoDB" id="1654473at2"/>
<evidence type="ECO:0000256" key="7">
    <source>
        <dbReference type="SAM" id="Phobius"/>
    </source>
</evidence>
<keyword evidence="3 7" id="KW-1133">Transmembrane helix</keyword>
<proteinExistence type="predicted"/>
<comment type="subcellular location">
    <subcellularLocation>
        <location evidence="1">Cell membrane</location>
        <topology evidence="1">Single-pass membrane protein</topology>
    </subcellularLocation>
</comment>
<evidence type="ECO:0000256" key="6">
    <source>
        <dbReference type="SAM" id="Coils"/>
    </source>
</evidence>
<evidence type="ECO:0000256" key="2">
    <source>
        <dbReference type="ARBA" id="ARBA00022692"/>
    </source>
</evidence>
<keyword evidence="5" id="KW-0717">Septation</keyword>
<keyword evidence="6" id="KW-0175">Coiled coil</keyword>
<evidence type="ECO:0000256" key="3">
    <source>
        <dbReference type="ARBA" id="ARBA00022989"/>
    </source>
</evidence>
<dbReference type="GO" id="GO:0005886">
    <property type="term" value="C:plasma membrane"/>
    <property type="evidence" value="ECO:0007669"/>
    <property type="project" value="UniProtKB-SubCell"/>
</dbReference>
<reference evidence="8 9" key="1">
    <citation type="submission" date="2018-06" db="EMBL/GenBank/DDBJ databases">
        <authorList>
            <consortium name="Pathogen Informatics"/>
            <person name="Doyle S."/>
        </authorList>
    </citation>
    <scope>NUCLEOTIDE SEQUENCE [LARGE SCALE GENOMIC DNA]</scope>
    <source>
        <strain evidence="8 9">NCTC11087</strain>
    </source>
</reference>
<evidence type="ECO:0000256" key="4">
    <source>
        <dbReference type="ARBA" id="ARBA00023136"/>
    </source>
</evidence>
<dbReference type="InterPro" id="IPR010379">
    <property type="entry name" value="EzrA"/>
</dbReference>
<feature type="coiled-coil region" evidence="6">
    <location>
        <begin position="122"/>
        <end position="149"/>
    </location>
</feature>
<keyword evidence="2 7" id="KW-0812">Transmembrane</keyword>
<dbReference type="GO" id="GO:0005940">
    <property type="term" value="C:septin ring"/>
    <property type="evidence" value="ECO:0007669"/>
    <property type="project" value="InterPro"/>
</dbReference>
<accession>A0A380LIY8</accession>
<dbReference type="GO" id="GO:0000921">
    <property type="term" value="P:septin ring assembly"/>
    <property type="evidence" value="ECO:0007669"/>
    <property type="project" value="InterPro"/>
</dbReference>
<keyword evidence="5" id="KW-0131">Cell cycle</keyword>
<keyword evidence="5" id="KW-0132">Cell division</keyword>
<dbReference type="GO" id="GO:0000917">
    <property type="term" value="P:division septum assembly"/>
    <property type="evidence" value="ECO:0007669"/>
    <property type="project" value="UniProtKB-KW"/>
</dbReference>
<feature type="transmembrane region" description="Helical" evidence="7">
    <location>
        <begin position="23"/>
        <end position="44"/>
    </location>
</feature>
<keyword evidence="4 7" id="KW-0472">Membrane</keyword>
<evidence type="ECO:0000313" key="8">
    <source>
        <dbReference type="EMBL" id="SUO03864.1"/>
    </source>
</evidence>
<dbReference type="Proteomes" id="UP000255523">
    <property type="component" value="Unassembled WGS sequence"/>
</dbReference>
<evidence type="ECO:0000256" key="5">
    <source>
        <dbReference type="ARBA" id="ARBA00023210"/>
    </source>
</evidence>
<keyword evidence="9" id="KW-1185">Reference proteome</keyword>
<dbReference type="Pfam" id="PF06160">
    <property type="entry name" value="EzrA"/>
    <property type="match status" value="1"/>
</dbReference>
<organism evidence="8 9">
    <name type="scientific">Faecalicoccus pleomorphus</name>
    <dbReference type="NCBI Taxonomy" id="1323"/>
    <lineage>
        <taxon>Bacteria</taxon>
        <taxon>Bacillati</taxon>
        <taxon>Bacillota</taxon>
        <taxon>Erysipelotrichia</taxon>
        <taxon>Erysipelotrichales</taxon>
        <taxon>Erysipelotrichaceae</taxon>
        <taxon>Faecalicoccus</taxon>
    </lineage>
</organism>
<gene>
    <name evidence="8" type="primary">ezrA</name>
    <name evidence="8" type="ORF">NCTC11087_00742</name>
</gene>
<dbReference type="AlphaFoldDB" id="A0A380LIY8"/>
<protein>
    <submittedName>
        <fullName evidence="8">Septation ring formation regulator EzrA</fullName>
    </submittedName>
</protein>